<dbReference type="EMBL" id="BFBB01000003">
    <property type="protein sequence ID" value="GBF49423.1"/>
    <property type="molecule type" value="Genomic_DNA"/>
</dbReference>
<gene>
    <name evidence="2" type="ORF">LPTSP4_09360</name>
</gene>
<dbReference type="Proteomes" id="UP000245133">
    <property type="component" value="Unassembled WGS sequence"/>
</dbReference>
<protein>
    <submittedName>
        <fullName evidence="2">Glycosyltransferase, group 1 family protein</fullName>
    </submittedName>
</protein>
<name>A0A2P2DXS0_9LEPT</name>
<proteinExistence type="predicted"/>
<keyword evidence="3" id="KW-1185">Reference proteome</keyword>
<feature type="compositionally biased region" description="Basic and acidic residues" evidence="1">
    <location>
        <begin position="1"/>
        <end position="23"/>
    </location>
</feature>
<comment type="caution">
    <text evidence="2">The sequence shown here is derived from an EMBL/GenBank/DDBJ whole genome shotgun (WGS) entry which is preliminary data.</text>
</comment>
<evidence type="ECO:0000313" key="2">
    <source>
        <dbReference type="EMBL" id="GBF49423.1"/>
    </source>
</evidence>
<accession>A0A2P2DXS0</accession>
<organism evidence="2 3">
    <name type="scientific">Leptospira ryugenii</name>
    <dbReference type="NCBI Taxonomy" id="1917863"/>
    <lineage>
        <taxon>Bacteria</taxon>
        <taxon>Pseudomonadati</taxon>
        <taxon>Spirochaetota</taxon>
        <taxon>Spirochaetia</taxon>
        <taxon>Leptospirales</taxon>
        <taxon>Leptospiraceae</taxon>
        <taxon>Leptospira</taxon>
    </lineage>
</organism>
<feature type="region of interest" description="Disordered" evidence="1">
    <location>
        <begin position="1"/>
        <end position="24"/>
    </location>
</feature>
<reference evidence="2 3" key="1">
    <citation type="submission" date="2018-02" db="EMBL/GenBank/DDBJ databases">
        <title>Novel Leptospira species isolated from soil and water in Japan.</title>
        <authorList>
            <person name="Nakao R."/>
            <person name="Masuzawa T."/>
        </authorList>
    </citation>
    <scope>NUCLEOTIDE SEQUENCE [LARGE SCALE GENOMIC DNA]</scope>
    <source>
        <strain evidence="2 3">YH101</strain>
    </source>
</reference>
<sequence>MKIPEKNSDKNDGRKIIREEKPDSGQNLFFNQIPLSNSKNEIYRNYFSSSNSKSGCGTIILIIPIILIL</sequence>
<keyword evidence="2" id="KW-0808">Transferase</keyword>
<dbReference type="GO" id="GO:0016740">
    <property type="term" value="F:transferase activity"/>
    <property type="evidence" value="ECO:0007669"/>
    <property type="project" value="UniProtKB-KW"/>
</dbReference>
<dbReference type="AlphaFoldDB" id="A0A2P2DXS0"/>
<evidence type="ECO:0000256" key="1">
    <source>
        <dbReference type="SAM" id="MobiDB-lite"/>
    </source>
</evidence>
<dbReference type="RefSeq" id="WP_135354991.1">
    <property type="nucleotide sequence ID" value="NZ_BFBB01000003.1"/>
</dbReference>
<evidence type="ECO:0000313" key="3">
    <source>
        <dbReference type="Proteomes" id="UP000245133"/>
    </source>
</evidence>